<reference evidence="2" key="1">
    <citation type="submission" date="2021-05" db="EMBL/GenBank/DDBJ databases">
        <authorList>
            <person name="Alioto T."/>
            <person name="Alioto T."/>
            <person name="Gomez Garrido J."/>
        </authorList>
    </citation>
    <scope>NUCLEOTIDE SEQUENCE</scope>
</reference>
<evidence type="ECO:0000256" key="1">
    <source>
        <dbReference type="SAM" id="Phobius"/>
    </source>
</evidence>
<evidence type="ECO:0000313" key="2">
    <source>
        <dbReference type="EMBL" id="CAG6782057.1"/>
    </source>
</evidence>
<accession>A0A8D9BF59</accession>
<feature type="transmembrane region" description="Helical" evidence="1">
    <location>
        <begin position="20"/>
        <end position="41"/>
    </location>
</feature>
<keyword evidence="1" id="KW-1133">Transmembrane helix</keyword>
<name>A0A8D9BF59_9HEMI</name>
<protein>
    <submittedName>
        <fullName evidence="2">Uncharacterized protein</fullName>
    </submittedName>
</protein>
<keyword evidence="1" id="KW-0812">Transmembrane</keyword>
<proteinExistence type="predicted"/>
<dbReference type="EMBL" id="HBUF01625760">
    <property type="protein sequence ID" value="CAG6782057.1"/>
    <property type="molecule type" value="Transcribed_RNA"/>
</dbReference>
<organism evidence="2">
    <name type="scientific">Cacopsylla melanoneura</name>
    <dbReference type="NCBI Taxonomy" id="428564"/>
    <lineage>
        <taxon>Eukaryota</taxon>
        <taxon>Metazoa</taxon>
        <taxon>Ecdysozoa</taxon>
        <taxon>Arthropoda</taxon>
        <taxon>Hexapoda</taxon>
        <taxon>Insecta</taxon>
        <taxon>Pterygota</taxon>
        <taxon>Neoptera</taxon>
        <taxon>Paraneoptera</taxon>
        <taxon>Hemiptera</taxon>
        <taxon>Sternorrhyncha</taxon>
        <taxon>Psylloidea</taxon>
        <taxon>Psyllidae</taxon>
        <taxon>Psyllinae</taxon>
        <taxon>Cacopsylla</taxon>
    </lineage>
</organism>
<sequence length="99" mass="11916">MTLLLRMLSNRINKKMYIPYSDYCMLTFFYCIALYIFFFFCRYHKMYKTIKVAKISNNQVLLCYCSPNSIPSYLFLCSIQLCPKLTLHLFPEDCLIFQN</sequence>
<keyword evidence="1" id="KW-0472">Membrane</keyword>
<dbReference type="AlphaFoldDB" id="A0A8D9BF59"/>